<dbReference type="OrthoDB" id="10258914at2759"/>
<evidence type="ECO:0000256" key="8">
    <source>
        <dbReference type="ARBA" id="ARBA00043971"/>
    </source>
</evidence>
<keyword evidence="13" id="KW-1185">Reference proteome</keyword>
<reference evidence="12" key="2">
    <citation type="submission" date="2020-12" db="EMBL/GenBank/DDBJ databases">
        <title>New Spironucleus salmonicida genome in near-complete chromosomes.</title>
        <authorList>
            <person name="Xu F."/>
            <person name="Kurt Z."/>
            <person name="Jimenez-Gonzalez A."/>
            <person name="Astvaldsson A."/>
            <person name="Andersson J.O."/>
            <person name="Svard S.G."/>
        </authorList>
    </citation>
    <scope>NUCLEOTIDE SEQUENCE</scope>
    <source>
        <strain evidence="12">ATCC 50377</strain>
    </source>
</reference>
<dbReference type="GO" id="GO:0030992">
    <property type="term" value="C:intraciliary transport particle B"/>
    <property type="evidence" value="ECO:0007669"/>
    <property type="project" value="TreeGrafter"/>
</dbReference>
<keyword evidence="5" id="KW-0175">Coiled coil</keyword>
<organism evidence="11">
    <name type="scientific">Spironucleus salmonicida</name>
    <dbReference type="NCBI Taxonomy" id="348837"/>
    <lineage>
        <taxon>Eukaryota</taxon>
        <taxon>Metamonada</taxon>
        <taxon>Diplomonadida</taxon>
        <taxon>Hexamitidae</taxon>
        <taxon>Hexamitinae</taxon>
        <taxon>Spironucleus</taxon>
    </lineage>
</organism>
<dbReference type="GO" id="GO:0008017">
    <property type="term" value="F:microtubule binding"/>
    <property type="evidence" value="ECO:0007669"/>
    <property type="project" value="InterPro"/>
</dbReference>
<gene>
    <name evidence="11" type="ORF">SS50377_10955</name>
    <name evidence="12" type="ORF">SS50377_27825</name>
</gene>
<evidence type="ECO:0000259" key="10">
    <source>
        <dbReference type="Pfam" id="PF10243"/>
    </source>
</evidence>
<dbReference type="InterPro" id="IPR040468">
    <property type="entry name" value="TRAF3IP1_N"/>
</dbReference>
<feature type="compositionally biased region" description="Polar residues" evidence="9">
    <location>
        <begin position="404"/>
        <end position="416"/>
    </location>
</feature>
<dbReference type="EMBL" id="KI545975">
    <property type="protein sequence ID" value="EST48857.1"/>
    <property type="molecule type" value="Genomic_DNA"/>
</dbReference>
<feature type="region of interest" description="Disordered" evidence="9">
    <location>
        <begin position="313"/>
        <end position="416"/>
    </location>
</feature>
<proteinExistence type="inferred from homology"/>
<evidence type="ECO:0000256" key="5">
    <source>
        <dbReference type="ARBA" id="ARBA00023054"/>
    </source>
</evidence>
<feature type="domain" description="TRAF3-interacting protein 1 N-terminal" evidence="10">
    <location>
        <begin position="9"/>
        <end position="118"/>
    </location>
</feature>
<dbReference type="EMBL" id="AUWU02000008">
    <property type="protein sequence ID" value="KAH0569853.1"/>
    <property type="molecule type" value="Genomic_DNA"/>
</dbReference>
<evidence type="ECO:0000256" key="7">
    <source>
        <dbReference type="ARBA" id="ARBA00023273"/>
    </source>
</evidence>
<evidence type="ECO:0000313" key="11">
    <source>
        <dbReference type="EMBL" id="EST48857.1"/>
    </source>
</evidence>
<dbReference type="GO" id="GO:0036064">
    <property type="term" value="C:ciliary basal body"/>
    <property type="evidence" value="ECO:0007669"/>
    <property type="project" value="TreeGrafter"/>
</dbReference>
<evidence type="ECO:0000313" key="13">
    <source>
        <dbReference type="Proteomes" id="UP000018208"/>
    </source>
</evidence>
<evidence type="ECO:0000256" key="9">
    <source>
        <dbReference type="SAM" id="MobiDB-lite"/>
    </source>
</evidence>
<evidence type="ECO:0000256" key="4">
    <source>
        <dbReference type="ARBA" id="ARBA00022794"/>
    </source>
</evidence>
<sequence>MSEVPHELIEQTFQLYTDLSPEYVVAKEKLQRPPVKAILDAFKIASDFTRGAFPPANLIRTEFPAEQKQERQDYIAQMIDIVKSESGRDIQASAKAITGGKEVEFTLHMLIALFETAKNMPPPSQKQDTEIVEERNVVQEVPQQAYQEPEPVFETQKAQFSDDQFSSEPQNEDPTEELIQYTFDLLENVINLPQISNKALLRPPVKILQEIFTAFHDCTNSKFPTAEVTVREEFSKEQKEERQSYIESIIKQVIQYSGENLSVQAKAITGGKQVAYTLYLLITMCRIARKINNGTFQEPVSQSQQNVQDIFSQPSPQIPDPIQEQEQPQGFAQEPVAQQQIYEIKHDDQSEKQRQIDEEEDQRRYAEARRKQQEIEEEQSRRLTNVFSEAQTQKATFNRPPPSQQTKRQQNIESNVVITKKYIEDSDSEKEEELPEQQQHATGFGAFTDAAQTAQNEFQNALGTDQAPTKQINSSNQKLVNAISDSIRRIIPFSKATSFLEEHLVRMRQDLVAASDDVDFQMKNLNKAVNLEGKGKSVLDAKVRSLSDQGEQIRASFNELYSQGFLM</sequence>
<accession>V6LW52</accession>
<feature type="compositionally biased region" description="Basic and acidic residues" evidence="9">
    <location>
        <begin position="343"/>
        <end position="381"/>
    </location>
</feature>
<comment type="subcellular location">
    <subcellularLocation>
        <location evidence="2">Cytoplasm</location>
        <location evidence="2">Cytoskeleton</location>
        <location evidence="2">Cilium axoneme</location>
    </subcellularLocation>
    <subcellularLocation>
        <location evidence="1">Cytoplasm</location>
        <location evidence="1">Cytoskeleton</location>
        <location evidence="1">Cilium basal body</location>
    </subcellularLocation>
</comment>
<keyword evidence="7" id="KW-0966">Cell projection</keyword>
<evidence type="ECO:0000256" key="6">
    <source>
        <dbReference type="ARBA" id="ARBA00023212"/>
    </source>
</evidence>
<comment type="similarity">
    <text evidence="8">Belongs to the TRAF3IP1 family.</text>
</comment>
<dbReference type="InterPro" id="IPR042576">
    <property type="entry name" value="TRAF3IP1_N_sf"/>
</dbReference>
<name>V6LW52_9EUKA</name>
<keyword evidence="4" id="KW-0970">Cilium biogenesis/degradation</keyword>
<dbReference type="GO" id="GO:0005930">
    <property type="term" value="C:axoneme"/>
    <property type="evidence" value="ECO:0007669"/>
    <property type="project" value="UniProtKB-SubCell"/>
</dbReference>
<dbReference type="GO" id="GO:0042073">
    <property type="term" value="P:intraciliary transport"/>
    <property type="evidence" value="ECO:0007669"/>
    <property type="project" value="TreeGrafter"/>
</dbReference>
<evidence type="ECO:0000256" key="2">
    <source>
        <dbReference type="ARBA" id="ARBA00004430"/>
    </source>
</evidence>
<feature type="compositionally biased region" description="Polar residues" evidence="9">
    <location>
        <begin position="382"/>
        <end position="396"/>
    </location>
</feature>
<keyword evidence="6" id="KW-0206">Cytoskeleton</keyword>
<evidence type="ECO:0000313" key="12">
    <source>
        <dbReference type="EMBL" id="KAH0569853.1"/>
    </source>
</evidence>
<reference evidence="11 12" key="1">
    <citation type="journal article" date="2014" name="PLoS Genet.">
        <title>The Genome of Spironucleus salmonicida Highlights a Fish Pathogen Adapted to Fluctuating Environments.</title>
        <authorList>
            <person name="Xu F."/>
            <person name="Jerlstrom-Hultqvist J."/>
            <person name="Einarsson E."/>
            <person name="Astvaldsson A."/>
            <person name="Svard S.G."/>
            <person name="Andersson J.O."/>
        </authorList>
    </citation>
    <scope>NUCLEOTIDE SEQUENCE</scope>
    <source>
        <strain evidence="12">ATCC 50377</strain>
    </source>
</reference>
<feature type="compositionally biased region" description="Low complexity" evidence="9">
    <location>
        <begin position="313"/>
        <end position="329"/>
    </location>
</feature>
<evidence type="ECO:0000256" key="3">
    <source>
        <dbReference type="ARBA" id="ARBA00022490"/>
    </source>
</evidence>
<dbReference type="InterPro" id="IPR018799">
    <property type="entry name" value="TRAF3IP1"/>
</dbReference>
<keyword evidence="3" id="KW-0963">Cytoplasm</keyword>
<dbReference type="PANTHER" id="PTHR31363:SF0">
    <property type="entry name" value="TRAF3-INTERACTING PROTEIN 1"/>
    <property type="match status" value="1"/>
</dbReference>
<dbReference type="AlphaFoldDB" id="V6LW52"/>
<dbReference type="GO" id="GO:0070507">
    <property type="term" value="P:regulation of microtubule cytoskeleton organization"/>
    <property type="evidence" value="ECO:0007669"/>
    <property type="project" value="TreeGrafter"/>
</dbReference>
<evidence type="ECO:0000256" key="1">
    <source>
        <dbReference type="ARBA" id="ARBA00004120"/>
    </source>
</evidence>
<dbReference type="Pfam" id="PF10243">
    <property type="entry name" value="MIP-T3"/>
    <property type="match status" value="2"/>
</dbReference>
<dbReference type="PANTHER" id="PTHR31363">
    <property type="entry name" value="TRAF3-INTERACTING PROTEIN 1"/>
    <property type="match status" value="1"/>
</dbReference>
<protein>
    <submittedName>
        <fullName evidence="12">Microtubule-binding protein MIP-T3</fullName>
    </submittedName>
</protein>
<dbReference type="VEuPathDB" id="GiardiaDB:SS50377_27825"/>
<dbReference type="Proteomes" id="UP000018208">
    <property type="component" value="Unassembled WGS sequence"/>
</dbReference>
<feature type="domain" description="TRAF3-interacting protein 1 N-terminal" evidence="10">
    <location>
        <begin position="179"/>
        <end position="288"/>
    </location>
</feature>
<dbReference type="Gene3D" id="1.10.418.50">
    <property type="entry name" value="Microtubule-binding protein MIP-T3"/>
    <property type="match status" value="2"/>
</dbReference>
<dbReference type="GO" id="GO:0060271">
    <property type="term" value="P:cilium assembly"/>
    <property type="evidence" value="ECO:0007669"/>
    <property type="project" value="TreeGrafter"/>
</dbReference>